<dbReference type="InterPro" id="IPR009003">
    <property type="entry name" value="Peptidase_S1_PA"/>
</dbReference>
<dbReference type="RefSeq" id="WP_093557803.1">
    <property type="nucleotide sequence ID" value="NZ_FPBO01000024.1"/>
</dbReference>
<feature type="repeat" description="ANK" evidence="1">
    <location>
        <begin position="59"/>
        <end position="84"/>
    </location>
</feature>
<keyword evidence="1" id="KW-0040">ANK repeat</keyword>
<name>A0A1I7L788_9BURK</name>
<dbReference type="SUPFAM" id="SSF50494">
    <property type="entry name" value="Trypsin-like serine proteases"/>
    <property type="match status" value="1"/>
</dbReference>
<gene>
    <name evidence="3" type="ORF">SAMN05216552_102427</name>
</gene>
<proteinExistence type="predicted"/>
<dbReference type="EMBL" id="FPBO01000024">
    <property type="protein sequence ID" value="SFV05563.1"/>
    <property type="molecule type" value="Genomic_DNA"/>
</dbReference>
<keyword evidence="2" id="KW-0812">Transmembrane</keyword>
<dbReference type="PROSITE" id="PS50297">
    <property type="entry name" value="ANK_REP_REGION"/>
    <property type="match status" value="1"/>
</dbReference>
<dbReference type="Gene3D" id="1.25.40.20">
    <property type="entry name" value="Ankyrin repeat-containing domain"/>
    <property type="match status" value="1"/>
</dbReference>
<keyword evidence="2" id="KW-0472">Membrane</keyword>
<feature type="transmembrane region" description="Helical" evidence="2">
    <location>
        <begin position="105"/>
        <end position="128"/>
    </location>
</feature>
<organism evidence="3 4">
    <name type="scientific">Pseudoduganella namucuonensis</name>
    <dbReference type="NCBI Taxonomy" id="1035707"/>
    <lineage>
        <taxon>Bacteria</taxon>
        <taxon>Pseudomonadati</taxon>
        <taxon>Pseudomonadota</taxon>
        <taxon>Betaproteobacteria</taxon>
        <taxon>Burkholderiales</taxon>
        <taxon>Oxalobacteraceae</taxon>
        <taxon>Telluria group</taxon>
        <taxon>Pseudoduganella</taxon>
    </lineage>
</organism>
<accession>A0A1I7L788</accession>
<reference evidence="4" key="1">
    <citation type="submission" date="2016-10" db="EMBL/GenBank/DDBJ databases">
        <authorList>
            <person name="Varghese N."/>
            <person name="Submissions S."/>
        </authorList>
    </citation>
    <scope>NUCLEOTIDE SEQUENCE [LARGE SCALE GENOMIC DNA]</scope>
    <source>
        <strain evidence="4">CGMCC 1.11014</strain>
    </source>
</reference>
<evidence type="ECO:0000256" key="1">
    <source>
        <dbReference type="PROSITE-ProRule" id="PRU00023"/>
    </source>
</evidence>
<evidence type="ECO:0000313" key="4">
    <source>
        <dbReference type="Proteomes" id="UP000199391"/>
    </source>
</evidence>
<protein>
    <submittedName>
        <fullName evidence="3">Uncharacterized protein</fullName>
    </submittedName>
</protein>
<evidence type="ECO:0000256" key="2">
    <source>
        <dbReference type="SAM" id="Phobius"/>
    </source>
</evidence>
<dbReference type="PROSITE" id="PS50088">
    <property type="entry name" value="ANK_REPEAT"/>
    <property type="match status" value="1"/>
</dbReference>
<dbReference type="InterPro" id="IPR036770">
    <property type="entry name" value="Ankyrin_rpt-contain_sf"/>
</dbReference>
<sequence>MTISDSDPDSFTLAQARAVLSNNGLPFSQRHFLRHIRDGNTAIVKTYLKAGMCPNAKVEGETALAAAANVKSGEIVEILIQNGAVPGGIVEGLSLHRSKKDVWEIVSSLGGIFTFISSLTIAGIGAYFTHSYNSAQITVAKQQAERDAQSKDYQNRIAEMQTVEKLIPHLIKDDSSKKAALIAIGELASPKVGRALAVAYANEGGIEALSYWASTGTKSNVGPPAVAALTEIAKTEAKSDAKPAREALTAILEKSRSSMIVIASSSDQTYKICNGIIVNGKLGLIAAPSFCIPKGGAKDTTIEFHDGSVWPAERISTGKNGLISILQTAKKNTQELPLSDKKFAKNDVALLLTRNLLTNSPSILVGKVTDTGVMPFIDARSSDFTRTIAAHGYRIQLENGKTNAFGTGGSPYFDSEGKAVCMEFQGYEQIAECIAVKEILLAANAAFVGGPAM</sequence>
<dbReference type="OrthoDB" id="8373146at2"/>
<dbReference type="SUPFAM" id="SSF48403">
    <property type="entry name" value="Ankyrin repeat"/>
    <property type="match status" value="1"/>
</dbReference>
<dbReference type="STRING" id="1035707.SAMN05216552_102427"/>
<dbReference type="AlphaFoldDB" id="A0A1I7L788"/>
<evidence type="ECO:0000313" key="3">
    <source>
        <dbReference type="EMBL" id="SFV05563.1"/>
    </source>
</evidence>
<keyword evidence="4" id="KW-1185">Reference proteome</keyword>
<dbReference type="InterPro" id="IPR002110">
    <property type="entry name" value="Ankyrin_rpt"/>
</dbReference>
<keyword evidence="2" id="KW-1133">Transmembrane helix</keyword>
<dbReference type="Proteomes" id="UP000199391">
    <property type="component" value="Unassembled WGS sequence"/>
</dbReference>